<dbReference type="AlphaFoldDB" id="A0A0A1W754"/>
<dbReference type="Pfam" id="PF12146">
    <property type="entry name" value="Hydrolase_4"/>
    <property type="match status" value="1"/>
</dbReference>
<dbReference type="PANTHER" id="PTHR11614">
    <property type="entry name" value="PHOSPHOLIPASE-RELATED"/>
    <property type="match status" value="1"/>
</dbReference>
<proteinExistence type="predicted"/>
<dbReference type="InterPro" id="IPR029058">
    <property type="entry name" value="AB_hydrolase_fold"/>
</dbReference>
<dbReference type="RefSeq" id="WP_042486953.1">
    <property type="nucleotide sequence ID" value="NZ_BBPI01000043.1"/>
</dbReference>
<dbReference type="InterPro" id="IPR051044">
    <property type="entry name" value="MAG_DAG_Lipase"/>
</dbReference>
<dbReference type="EMBL" id="BBPI01000043">
    <property type="protein sequence ID" value="GAM01017.1"/>
    <property type="molecule type" value="Genomic_DNA"/>
</dbReference>
<comment type="caution">
    <text evidence="2">The sequence shown here is derived from an EMBL/GenBank/DDBJ whole genome shotgun (WGS) entry which is preliminary data.</text>
</comment>
<feature type="domain" description="Serine aminopeptidase S33" evidence="1">
    <location>
        <begin position="41"/>
        <end position="294"/>
    </location>
</feature>
<name>A0A0A1W754_9SPHN</name>
<sequence length="325" mass="35691">MAPYASSTVADTLTPFLSQWTAPDGWVHRRYDRPHEPGTARRGRLLFQTGRADMIEKYGDAIDHFRVQGWDVTAFDWRGQGGSGRLTPDGTGHIDRLDRLAEDLAAFYGEWVRPGEGPHVVLGHSMGGFATLSALAGGGIAPDAVVLVAPMLALRSPVGQWAGARFARWQVGRGDPLRPAWRRLETPAAATARQKRLTHDLTRFADQQAFRQARPELCLGSPSWHWVAEAFRATAALRENPALGRIETPVLMLVALADRLVDARAAARVAQRLPQGELVAFGRGCAHEILREADPVRANAFAAITAFLDRRVPATSPRSEPDHRR</sequence>
<dbReference type="InterPro" id="IPR022742">
    <property type="entry name" value="Hydrolase_4"/>
</dbReference>
<evidence type="ECO:0000313" key="2">
    <source>
        <dbReference type="EMBL" id="GAM01017.1"/>
    </source>
</evidence>
<reference evidence="2 3" key="1">
    <citation type="submission" date="2014-11" db="EMBL/GenBank/DDBJ databases">
        <title>Whole genome shotgun sequence of Sphingomonas parapaucimobilis NBRC 15100.</title>
        <authorList>
            <person name="Katano-Makiyama Y."/>
            <person name="Hosoyama A."/>
            <person name="Hashimoto M."/>
            <person name="Hosoyama Y."/>
            <person name="Noguchi M."/>
            <person name="Numata M."/>
            <person name="Tsuchikane K."/>
            <person name="Hirakata S."/>
            <person name="Uohara A."/>
            <person name="Shimodaira J."/>
            <person name="Ohji S."/>
            <person name="Ichikawa N."/>
            <person name="Kimura A."/>
            <person name="Yamazoe A."/>
            <person name="Fujita N."/>
        </authorList>
    </citation>
    <scope>NUCLEOTIDE SEQUENCE [LARGE SCALE GENOMIC DNA]</scope>
    <source>
        <strain evidence="2 3">NBRC 15100</strain>
    </source>
</reference>
<dbReference type="SUPFAM" id="SSF53474">
    <property type="entry name" value="alpha/beta-Hydrolases"/>
    <property type="match status" value="1"/>
</dbReference>
<dbReference type="eggNOG" id="COG2267">
    <property type="taxonomic scope" value="Bacteria"/>
</dbReference>
<gene>
    <name evidence="2" type="primary">pldB</name>
    <name evidence="2" type="ORF">SP5_043_00540</name>
</gene>
<organism evidence="2 3">
    <name type="scientific">Sphingomonas parapaucimobilis NBRC 15100</name>
    <dbReference type="NCBI Taxonomy" id="1219049"/>
    <lineage>
        <taxon>Bacteria</taxon>
        <taxon>Pseudomonadati</taxon>
        <taxon>Pseudomonadota</taxon>
        <taxon>Alphaproteobacteria</taxon>
        <taxon>Sphingomonadales</taxon>
        <taxon>Sphingomonadaceae</taxon>
        <taxon>Sphingomonas</taxon>
    </lineage>
</organism>
<keyword evidence="3" id="KW-1185">Reference proteome</keyword>
<protein>
    <submittedName>
        <fullName evidence="2">Lysophospholipase L2</fullName>
    </submittedName>
</protein>
<dbReference type="Gene3D" id="3.40.50.1820">
    <property type="entry name" value="alpha/beta hydrolase"/>
    <property type="match status" value="1"/>
</dbReference>
<dbReference type="Proteomes" id="UP000032305">
    <property type="component" value="Unassembled WGS sequence"/>
</dbReference>
<evidence type="ECO:0000313" key="3">
    <source>
        <dbReference type="Proteomes" id="UP000032305"/>
    </source>
</evidence>
<dbReference type="OrthoDB" id="9788260at2"/>
<accession>A0A0A1W754</accession>
<evidence type="ECO:0000259" key="1">
    <source>
        <dbReference type="Pfam" id="PF12146"/>
    </source>
</evidence>